<reference evidence="1 2" key="1">
    <citation type="journal article" date="2006" name="Int. J. Syst. Evol. Microbiol.">
        <title>Myroides pelagicus sp. nov., isolated from seawater in Thailand.</title>
        <authorList>
            <person name="Yoon J."/>
            <person name="Maneerat S."/>
            <person name="Kawai F."/>
            <person name="Yokota A."/>
        </authorList>
    </citation>
    <scope>NUCLEOTIDE SEQUENCE [LARGE SCALE GENOMIC DNA]</scope>
    <source>
        <strain evidence="1 2">SM1T</strain>
    </source>
</reference>
<sequence length="253" mass="28090">MLTPDDQLFVDEQIEIKIYDESNNPIDGAELLAEGQKTNIKSSNVFFKFKITAEGTYRVHTNYNEVDSNGILLKVVDKNAVKGTGEFLLNGTMYRSEKAQTTFEGIFSVGNLVLSGWSEMIYAVDGTVAFFAYYTPTKDLGGGQYEAVLPNESNIMKVMAGVMSSTQDLLGQTNEPDALTVSYTISKVMSTKITGDFNSIDGEINGFLFKAKFTGDHYLITKAKLLDAKQGFGLEDLWQKRLDNFSKASLFKY</sequence>
<dbReference type="AlphaFoldDB" id="A0A7K1GPB0"/>
<dbReference type="RefSeq" id="WP_155036711.1">
    <property type="nucleotide sequence ID" value="NZ_JAYMMG010000038.1"/>
</dbReference>
<name>A0A7K1GPB0_9FLAO</name>
<protein>
    <submittedName>
        <fullName evidence="1">Uncharacterized protein</fullName>
    </submittedName>
</protein>
<accession>A0A7K1GPB0</accession>
<keyword evidence="2" id="KW-1185">Reference proteome</keyword>
<organism evidence="1 2">
    <name type="scientific">Myroides pelagicus</name>
    <dbReference type="NCBI Taxonomy" id="270914"/>
    <lineage>
        <taxon>Bacteria</taxon>
        <taxon>Pseudomonadati</taxon>
        <taxon>Bacteroidota</taxon>
        <taxon>Flavobacteriia</taxon>
        <taxon>Flavobacteriales</taxon>
        <taxon>Flavobacteriaceae</taxon>
        <taxon>Myroides</taxon>
    </lineage>
</organism>
<dbReference type="EMBL" id="WMJY01000038">
    <property type="protein sequence ID" value="MTH30735.1"/>
    <property type="molecule type" value="Genomic_DNA"/>
</dbReference>
<dbReference type="Proteomes" id="UP000488936">
    <property type="component" value="Unassembled WGS sequence"/>
</dbReference>
<comment type="caution">
    <text evidence="1">The sequence shown here is derived from an EMBL/GenBank/DDBJ whole genome shotgun (WGS) entry which is preliminary data.</text>
</comment>
<proteinExistence type="predicted"/>
<evidence type="ECO:0000313" key="2">
    <source>
        <dbReference type="Proteomes" id="UP000488936"/>
    </source>
</evidence>
<evidence type="ECO:0000313" key="1">
    <source>
        <dbReference type="EMBL" id="MTH30735.1"/>
    </source>
</evidence>
<gene>
    <name evidence="1" type="ORF">GJV77_12640</name>
</gene>